<keyword evidence="1" id="KW-0677">Repeat</keyword>
<dbReference type="PROSITE" id="PS00211">
    <property type="entry name" value="ABC_TRANSPORTER_1"/>
    <property type="match status" value="2"/>
</dbReference>
<evidence type="ECO:0000313" key="7">
    <source>
        <dbReference type="Proteomes" id="UP000199377"/>
    </source>
</evidence>
<protein>
    <submittedName>
        <fullName evidence="6">ATP-binding cassette, subfamily F, member 3</fullName>
    </submittedName>
</protein>
<feature type="domain" description="ABC transporter" evidence="5">
    <location>
        <begin position="2"/>
        <end position="243"/>
    </location>
</feature>
<dbReference type="CDD" id="cd03221">
    <property type="entry name" value="ABCF_EF-3"/>
    <property type="match status" value="2"/>
</dbReference>
<dbReference type="InterPro" id="IPR032781">
    <property type="entry name" value="ABC_tran_Xtn"/>
</dbReference>
<dbReference type="Gene3D" id="1.10.287.380">
    <property type="entry name" value="Valyl-tRNA synthetase, C-terminal domain"/>
    <property type="match status" value="1"/>
</dbReference>
<sequence>MIAIRNIDFSIAGRPLFEGASATIPLGHKVGVVGRNGTGKTTLFRLIRGELHLDGGEIEVGRGLRLGGVAQEAPGTELSLLQTVLDADEERAALLRESETSEDPLRIAEAQERLVAIESHTAEARASAILRGLGFDAEAQARPCSEYSGGWRMRVALAAVLFSRPDILLLDEPTNYLDLEGSIWLENFLATCAATVIVISHDRGLLNRAVNHILHLDRKKLTLYGGGYDQFEEVRRLKMEQTAAAAEKRAKARAHMQSFVDRFRAKASKAKQAQSRIKMLEKMTPIEFQADSDVSPFSFPSPAELPPPLMQAEKAVLGYNGRAVLRDLNFRIDQDDRIALLGANGQGKSTLAKLISGRLPPMEGGWRCSRGMKVGFFAQHQLDELVPGETPIQHVQRLLPDAPQGRLRAILARGGIGGDIAANPVDRLSGGQKARLLMLLAAWDAPHVLVLDEPTNHLDIESREALAQALAEYEGAVILISHDPHLVEAVADRLWLVKDGRVRAYDGDMEDYRRLLLSERGGGGRLASQAEKREAKEAKAAEKAAAKEAARPRRSQAELRRALAPLKAEVAKCEERIAKLEAMRRKIDARLMAPGFYMNAPADEAEALQRKRAEIEAAVLRAEDLWAAAQERLDAEESAA</sequence>
<evidence type="ECO:0000256" key="3">
    <source>
        <dbReference type="ARBA" id="ARBA00022840"/>
    </source>
</evidence>
<keyword evidence="7" id="KW-1185">Reference proteome</keyword>
<dbReference type="InterPro" id="IPR037118">
    <property type="entry name" value="Val-tRNA_synth_C_sf"/>
</dbReference>
<dbReference type="PANTHER" id="PTHR19211:SF14">
    <property type="entry name" value="ATP-BINDING CASSETTE SUB-FAMILY F MEMBER 1"/>
    <property type="match status" value="1"/>
</dbReference>
<dbReference type="InterPro" id="IPR027417">
    <property type="entry name" value="P-loop_NTPase"/>
</dbReference>
<evidence type="ECO:0000259" key="5">
    <source>
        <dbReference type="PROSITE" id="PS50893"/>
    </source>
</evidence>
<evidence type="ECO:0000256" key="1">
    <source>
        <dbReference type="ARBA" id="ARBA00022737"/>
    </source>
</evidence>
<gene>
    <name evidence="6" type="ORF">SAMN05216258_109102</name>
</gene>
<dbReference type="Gene3D" id="3.40.50.300">
    <property type="entry name" value="P-loop containing nucleotide triphosphate hydrolases"/>
    <property type="match status" value="2"/>
</dbReference>
<feature type="coiled-coil region" evidence="4">
    <location>
        <begin position="563"/>
        <end position="625"/>
    </location>
</feature>
<dbReference type="PROSITE" id="PS50893">
    <property type="entry name" value="ABC_TRANSPORTER_2"/>
    <property type="match status" value="2"/>
</dbReference>
<dbReference type="InterPro" id="IPR003593">
    <property type="entry name" value="AAA+_ATPase"/>
</dbReference>
<keyword evidence="4" id="KW-0175">Coiled coil</keyword>
<dbReference type="Proteomes" id="UP000199377">
    <property type="component" value="Unassembled WGS sequence"/>
</dbReference>
<dbReference type="STRING" id="1114924.SAMN05216258_109102"/>
<dbReference type="SUPFAM" id="SSF52540">
    <property type="entry name" value="P-loop containing nucleoside triphosphate hydrolases"/>
    <property type="match status" value="2"/>
</dbReference>
<dbReference type="RefSeq" id="WP_092862468.1">
    <property type="nucleotide sequence ID" value="NZ_FOQH01000009.1"/>
</dbReference>
<organism evidence="6 7">
    <name type="scientific">Albimonas pacifica</name>
    <dbReference type="NCBI Taxonomy" id="1114924"/>
    <lineage>
        <taxon>Bacteria</taxon>
        <taxon>Pseudomonadati</taxon>
        <taxon>Pseudomonadota</taxon>
        <taxon>Alphaproteobacteria</taxon>
        <taxon>Rhodobacterales</taxon>
        <taxon>Paracoccaceae</taxon>
        <taxon>Albimonas</taxon>
    </lineage>
</organism>
<dbReference type="FunFam" id="3.40.50.300:FF:000011">
    <property type="entry name" value="Putative ABC transporter ATP-binding component"/>
    <property type="match status" value="1"/>
</dbReference>
<accession>A0A1I3KVL7</accession>
<dbReference type="InterPro" id="IPR017871">
    <property type="entry name" value="ABC_transporter-like_CS"/>
</dbReference>
<keyword evidence="3 6" id="KW-0067">ATP-binding</keyword>
<dbReference type="AlphaFoldDB" id="A0A1I3KVL7"/>
<proteinExistence type="predicted"/>
<dbReference type="GO" id="GO:0005524">
    <property type="term" value="F:ATP binding"/>
    <property type="evidence" value="ECO:0007669"/>
    <property type="project" value="UniProtKB-KW"/>
</dbReference>
<dbReference type="Pfam" id="PF12848">
    <property type="entry name" value="ABC_tran_Xtn"/>
    <property type="match status" value="1"/>
</dbReference>
<dbReference type="Pfam" id="PF00005">
    <property type="entry name" value="ABC_tran"/>
    <property type="match status" value="2"/>
</dbReference>
<dbReference type="PANTHER" id="PTHR19211">
    <property type="entry name" value="ATP-BINDING TRANSPORT PROTEIN-RELATED"/>
    <property type="match status" value="1"/>
</dbReference>
<reference evidence="6 7" key="1">
    <citation type="submission" date="2016-10" db="EMBL/GenBank/DDBJ databases">
        <authorList>
            <person name="de Groot N.N."/>
        </authorList>
    </citation>
    <scope>NUCLEOTIDE SEQUENCE [LARGE SCALE GENOMIC DNA]</scope>
    <source>
        <strain evidence="6 7">CGMCC 1.11030</strain>
    </source>
</reference>
<evidence type="ECO:0000313" key="6">
    <source>
        <dbReference type="EMBL" id="SFI76444.1"/>
    </source>
</evidence>
<name>A0A1I3KVL7_9RHOB</name>
<dbReference type="OrthoDB" id="9808609at2"/>
<dbReference type="InterPro" id="IPR050611">
    <property type="entry name" value="ABCF"/>
</dbReference>
<keyword evidence="2" id="KW-0547">Nucleotide-binding</keyword>
<dbReference type="InterPro" id="IPR003439">
    <property type="entry name" value="ABC_transporter-like_ATP-bd"/>
</dbReference>
<evidence type="ECO:0000256" key="2">
    <source>
        <dbReference type="ARBA" id="ARBA00022741"/>
    </source>
</evidence>
<feature type="domain" description="ABC transporter" evidence="5">
    <location>
        <begin position="310"/>
        <end position="524"/>
    </location>
</feature>
<dbReference type="SMART" id="SM00382">
    <property type="entry name" value="AAA"/>
    <property type="match status" value="2"/>
</dbReference>
<dbReference type="EMBL" id="FOQH01000009">
    <property type="protein sequence ID" value="SFI76444.1"/>
    <property type="molecule type" value="Genomic_DNA"/>
</dbReference>
<dbReference type="GO" id="GO:0016887">
    <property type="term" value="F:ATP hydrolysis activity"/>
    <property type="evidence" value="ECO:0007669"/>
    <property type="project" value="InterPro"/>
</dbReference>
<evidence type="ECO:0000256" key="4">
    <source>
        <dbReference type="SAM" id="Coils"/>
    </source>
</evidence>